<sequence>MKILMYAFCVVLLFTTFSLNAQKKEIQLAGYSFEVENLSDQKFIDFVKKRLENSQFTFVGEQHGIKEVGIFTNALYNIAQPYGYHTLCIETDAIAAEKIKEIAASSTPIDNAKKLHQEFQFSIPFYNNEDDYELFTNVVKKQGDIWGIDQTFMVQFRLNFDYIIKTTSHQPLKKKLKELKKEAVMAYQEAITNKDYNAPYIFKYDEKTHKDLLKLAKDEKEIEMINQLWNTKVIYAYNNITKEYYKNNNTRGQLMKSNFLRYYREAKKKNNTPKVIFKLGANHAAKGLTRTNIYDISNMASELAITNDMHSLHFVVMGITGKTATGNPFTPDPVVAFDNTKKFPEEVQKVLPTITKKYYVLDLTPLREHAYSSFSDAFKKVIFKYDVLVLVKNAEAFKGF</sequence>
<evidence type="ECO:0000313" key="3">
    <source>
        <dbReference type="Proteomes" id="UP001327027"/>
    </source>
</evidence>
<dbReference type="RefSeq" id="WP_324180856.1">
    <property type="nucleotide sequence ID" value="NZ_BAABAW010000020.1"/>
</dbReference>
<dbReference type="EMBL" id="JAYKLX010000007">
    <property type="protein sequence ID" value="MEB3346830.1"/>
    <property type="molecule type" value="Genomic_DNA"/>
</dbReference>
<evidence type="ECO:0000313" key="2">
    <source>
        <dbReference type="EMBL" id="MEB3346830.1"/>
    </source>
</evidence>
<feature type="chain" id="PRO_5046905696" description="Erythromycin esterase" evidence="1">
    <location>
        <begin position="22"/>
        <end position="400"/>
    </location>
</feature>
<organism evidence="2 3">
    <name type="scientific">Aquimarina gracilis</name>
    <dbReference type="NCBI Taxonomy" id="874422"/>
    <lineage>
        <taxon>Bacteria</taxon>
        <taxon>Pseudomonadati</taxon>
        <taxon>Bacteroidota</taxon>
        <taxon>Flavobacteriia</taxon>
        <taxon>Flavobacteriales</taxon>
        <taxon>Flavobacteriaceae</taxon>
        <taxon>Aquimarina</taxon>
    </lineage>
</organism>
<reference evidence="2 3" key="1">
    <citation type="journal article" date="2013" name="Int. J. Syst. Evol. Microbiol.">
        <title>Aquimarina gracilis sp. nov., isolated from the gut microflora of a mussel, Mytilus coruscus, and emended description of Aquimarina spongiae.</title>
        <authorList>
            <person name="Park S.C."/>
            <person name="Choe H.N."/>
            <person name="Baik K.S."/>
            <person name="Seong C.N."/>
        </authorList>
    </citation>
    <scope>NUCLEOTIDE SEQUENCE [LARGE SCALE GENOMIC DNA]</scope>
    <source>
        <strain evidence="2 3">PSC32</strain>
    </source>
</reference>
<proteinExistence type="predicted"/>
<name>A0ABU5ZYD2_9FLAO</name>
<comment type="caution">
    <text evidence="2">The sequence shown here is derived from an EMBL/GenBank/DDBJ whole genome shotgun (WGS) entry which is preliminary data.</text>
</comment>
<gene>
    <name evidence="2" type="ORF">U6A24_15230</name>
</gene>
<evidence type="ECO:0008006" key="4">
    <source>
        <dbReference type="Google" id="ProtNLM"/>
    </source>
</evidence>
<protein>
    <recommendedName>
        <fullName evidence="4">Erythromycin esterase</fullName>
    </recommendedName>
</protein>
<evidence type="ECO:0000256" key="1">
    <source>
        <dbReference type="SAM" id="SignalP"/>
    </source>
</evidence>
<dbReference type="Proteomes" id="UP001327027">
    <property type="component" value="Unassembled WGS sequence"/>
</dbReference>
<accession>A0ABU5ZYD2</accession>
<dbReference type="SUPFAM" id="SSF159501">
    <property type="entry name" value="EreA/ChaN-like"/>
    <property type="match status" value="1"/>
</dbReference>
<keyword evidence="1" id="KW-0732">Signal</keyword>
<feature type="signal peptide" evidence="1">
    <location>
        <begin position="1"/>
        <end position="21"/>
    </location>
</feature>
<keyword evidence="3" id="KW-1185">Reference proteome</keyword>